<protein>
    <recommendedName>
        <fullName evidence="3">Lipoprotein</fullName>
    </recommendedName>
</protein>
<name>A0AAW5ZY34_RALSL</name>
<dbReference type="EMBL" id="JAIVFG010000124">
    <property type="protein sequence ID" value="MDB0574078.1"/>
    <property type="molecule type" value="Genomic_DNA"/>
</dbReference>
<evidence type="ECO:0008006" key="3">
    <source>
        <dbReference type="Google" id="ProtNLM"/>
    </source>
</evidence>
<dbReference type="AlphaFoldDB" id="A0AAW5ZY34"/>
<gene>
    <name evidence="1" type="ORF">LBW59_25470</name>
</gene>
<comment type="caution">
    <text evidence="1">The sequence shown here is derived from an EMBL/GenBank/DDBJ whole genome shotgun (WGS) entry which is preliminary data.</text>
</comment>
<reference evidence="1" key="1">
    <citation type="submission" date="2021-09" db="EMBL/GenBank/DDBJ databases">
        <title>Genomic analysis of Ralstonia spp.</title>
        <authorList>
            <person name="Aburjaile F."/>
            <person name="Ariute J.C."/>
            <person name="Pais A.K.L."/>
            <person name="Albuquerque G.M.R."/>
            <person name="Silva A.M.F."/>
            <person name="Brenig B."/>
            <person name="Azevedo V."/>
            <person name="Matiuzzi M."/>
            <person name="Ramos R."/>
            <person name="Goes-Neto A."/>
            <person name="Soares S."/>
            <person name="Iseppon A.M.B."/>
            <person name="Souza E."/>
            <person name="Gama M."/>
        </authorList>
    </citation>
    <scope>NUCLEOTIDE SEQUENCE</scope>
    <source>
        <strain evidence="1">CCRMRs91</strain>
    </source>
</reference>
<accession>A0AAW5ZY34</accession>
<organism evidence="1 2">
    <name type="scientific">Ralstonia solanacearum</name>
    <name type="common">Pseudomonas solanacearum</name>
    <dbReference type="NCBI Taxonomy" id="305"/>
    <lineage>
        <taxon>Bacteria</taxon>
        <taxon>Pseudomonadati</taxon>
        <taxon>Pseudomonadota</taxon>
        <taxon>Betaproteobacteria</taxon>
        <taxon>Burkholderiales</taxon>
        <taxon>Burkholderiaceae</taxon>
        <taxon>Ralstonia</taxon>
        <taxon>Ralstonia solanacearum species complex</taxon>
    </lineage>
</organism>
<dbReference type="PROSITE" id="PS51257">
    <property type="entry name" value="PROKAR_LIPOPROTEIN"/>
    <property type="match status" value="1"/>
</dbReference>
<evidence type="ECO:0000313" key="1">
    <source>
        <dbReference type="EMBL" id="MDB0574078.1"/>
    </source>
</evidence>
<proteinExistence type="predicted"/>
<dbReference type="Proteomes" id="UP001144050">
    <property type="component" value="Unassembled WGS sequence"/>
</dbReference>
<dbReference type="RefSeq" id="WP_271657486.1">
    <property type="nucleotide sequence ID" value="NZ_JAIVFG010000124.1"/>
</dbReference>
<evidence type="ECO:0000313" key="2">
    <source>
        <dbReference type="Proteomes" id="UP001144050"/>
    </source>
</evidence>
<sequence length="154" mass="17403">MRKIISLLCTLFLLGCVSNESEITQSQFDREFFRLSTAEQVKKFQGYDLETQYELLIVGNQVVHPPALYLAEEFAKQGKSIIPFLRSKLAATKQESTVRDVVAVLAEMQRLGSYEVKGDASLVAFVKERIAGVQGQWRPVAQHMLDEILGQPKR</sequence>